<comment type="caution">
    <text evidence="1">The sequence shown here is derived from an EMBL/GenBank/DDBJ whole genome shotgun (WGS) entry which is preliminary data.</text>
</comment>
<dbReference type="EMBL" id="JAGIKV010000014">
    <property type="protein sequence ID" value="MBP2247207.1"/>
    <property type="molecule type" value="Genomic_DNA"/>
</dbReference>
<sequence>MTRVWESGGETFDEYKSLLAGEAAAIVELLRRDRYLFDPSELHRHLGWEL</sequence>
<dbReference type="Proteomes" id="UP000810207">
    <property type="component" value="Unassembled WGS sequence"/>
</dbReference>
<evidence type="ECO:0000313" key="1">
    <source>
        <dbReference type="EMBL" id="MBP2247207.1"/>
    </source>
</evidence>
<protein>
    <submittedName>
        <fullName evidence="1">Uncharacterized protein</fullName>
    </submittedName>
</protein>
<gene>
    <name evidence="1" type="ORF">J2Z28_003858</name>
</gene>
<name>A0ABS4RWC4_PAEXY</name>
<evidence type="ECO:0000313" key="2">
    <source>
        <dbReference type="Proteomes" id="UP000810207"/>
    </source>
</evidence>
<keyword evidence="2" id="KW-1185">Reference proteome</keyword>
<organism evidence="1 2">
    <name type="scientific">Paenibacillus xylanexedens</name>
    <dbReference type="NCBI Taxonomy" id="528191"/>
    <lineage>
        <taxon>Bacteria</taxon>
        <taxon>Bacillati</taxon>
        <taxon>Bacillota</taxon>
        <taxon>Bacilli</taxon>
        <taxon>Bacillales</taxon>
        <taxon>Paenibacillaceae</taxon>
        <taxon>Paenibacillus</taxon>
    </lineage>
</organism>
<reference evidence="1 2" key="1">
    <citation type="submission" date="2021-03" db="EMBL/GenBank/DDBJ databases">
        <title>Genomic Encyclopedia of Type Strains, Phase IV (KMG-IV): sequencing the most valuable type-strain genomes for metagenomic binning, comparative biology and taxonomic classification.</title>
        <authorList>
            <person name="Goeker M."/>
        </authorList>
    </citation>
    <scope>NUCLEOTIDE SEQUENCE [LARGE SCALE GENOMIC DNA]</scope>
    <source>
        <strain evidence="1 2">DSM 21292</strain>
    </source>
</reference>
<accession>A0ABS4RWC4</accession>
<proteinExistence type="predicted"/>